<dbReference type="FunFam" id="3.40.720.10:FF:000017">
    <property type="entry name" value="Predicted protein"/>
    <property type="match status" value="1"/>
</dbReference>
<dbReference type="InterPro" id="IPR007577">
    <property type="entry name" value="GlycoTrfase_DXD_sugar-bd_CS"/>
</dbReference>
<evidence type="ECO:0000259" key="1">
    <source>
        <dbReference type="Pfam" id="PF04572"/>
    </source>
</evidence>
<dbReference type="SUPFAM" id="SSF53649">
    <property type="entry name" value="Alkaline phosphatase-like"/>
    <property type="match status" value="1"/>
</dbReference>
<dbReference type="PANTHER" id="PTHR10974:SF1">
    <property type="entry name" value="FI08016P-RELATED"/>
    <property type="match status" value="1"/>
</dbReference>
<dbReference type="InterPro" id="IPR007652">
    <property type="entry name" value="A1-4-GlycosylTfrase_dom"/>
</dbReference>
<dbReference type="Proteomes" id="UP001152795">
    <property type="component" value="Unassembled WGS sequence"/>
</dbReference>
<sequence>MEEIYQKASKDRLHVFCGTFSCTRKVRDFNNHQFSTSFMTFNDFVQNSPVEKWFKAHSLHKLLSGNNFEAHLHEATKLALLWHNGGTFVDPFLRIHEASFRELASNRNSWVTKIANGNLSGILHASRFQKHHPLVKTLANLFVKLYYRLCYLKANCHELVSNFNNQSWNAYMDFCSKNSRICPDTVEIVSQNMNGEVYTKHYDLTIEKFNTKSLSVGIENMAIFQFYPYVQRLFISSNGILTSARNSTLSRDMNADILPYLAESFSQKKDYLSEYIASLRKNAPIGCLDMNTVKYLRSHNIEAYLSGGISLLMKSPFTFGTVGKDVYIVNLNSSIVNQLPSEILDHALRLTLGKKTGFSLRSLFKSIYVFLKKIAGAKLVITTDFHCASISAALNTPVLFVKTQTTSNFTQDLSQMFHTWDPKNHTLNSTLISKLLSREIHAGVADLSLFMRVRATTWNAMRRHESVLESALRFGVVPFTRPRSDKVESVVFHLIFTTSEKSLISLEDKKKGGNVKGSYALPIWRCLESIFYHHPLATVILHSNTLESRMFDVLREAGYEIQVKPYNMADLAKGTPAEMFVRDELSYAQEGEHWYSHETDLLRLLILYKFGGIYLDIDMIIVRELHELPPNIIGWESAMNLNGAFLKFQKHHPYLHECIKRFSNRYSQAWSDNGPLLLSRVLRKWSAENPSNDVTTMSISVRPPSVKGRNKEIVVTSTKTTQPPAVAVSPSQIRHIVRGNSPARNNSRNTTNVNVTGIELEIPDEWISPTIKESQEQCASIIRGKARPLPSNVGCRIPFMDPFHPQIMKFISPAADPVCSGERYGELVDGALKFTDPKVKSATYQAILRQEDTGYYRSRSKPVIPGEKISEGLIEVDFVLDNNKHARELFLHAVPHENLLKREAKRKPGIPLNVLVIGLDSVSHGSAQRKLPLVYKYLRDDLGAYFFHGHSVTGDGTLEQMAPMLTGRKFMEELYEARPDRPRPRKVDDWPWIYKQLKEHGYITGYNEDGTHLGPFNWRLVGFTSPPTDYYPIPFFRRTKALMKGVDQCVGARNVNQYQYDFIRSFFKVFSNKLKFFVSFAIGYSHHELSRVQKLQRDLLILLKDLNSTNVLNNTILILMGDHGVRWGKVRETIQGKLEERMPFFSMAFPKWFKAKFPSIDENLRKNGNRLTTWYDVYATLRHMLSYPVLPKGIKHGQSLFTEIPKSRTCDDAFVPGFWCPCLRWSAVDTNHRHVQKVALAAIEWMNLLISNKSGNASQCKTLSLQRVTHALLERPNELVLRFKHVDRSYTPRFGPQNNPPQMYFCRYQVQFITAPNNATYTVEAKFYKQQFLIKTDITRIDSGSQDQICTEVAQLRKYCACKTIS</sequence>
<dbReference type="Pfam" id="PF04572">
    <property type="entry name" value="Gb3_synth"/>
    <property type="match status" value="1"/>
</dbReference>
<organism evidence="2 3">
    <name type="scientific">Paramuricea clavata</name>
    <name type="common">Red gorgonian</name>
    <name type="synonym">Violescent sea-whip</name>
    <dbReference type="NCBI Taxonomy" id="317549"/>
    <lineage>
        <taxon>Eukaryota</taxon>
        <taxon>Metazoa</taxon>
        <taxon>Cnidaria</taxon>
        <taxon>Anthozoa</taxon>
        <taxon>Octocorallia</taxon>
        <taxon>Malacalcyonacea</taxon>
        <taxon>Plexauridae</taxon>
        <taxon>Paramuricea</taxon>
    </lineage>
</organism>
<dbReference type="OrthoDB" id="409543at2759"/>
<dbReference type="PANTHER" id="PTHR10974">
    <property type="entry name" value="FI08016P-RELATED"/>
    <property type="match status" value="1"/>
</dbReference>
<dbReference type="InterPro" id="IPR017850">
    <property type="entry name" value="Alkaline_phosphatase_core_sf"/>
</dbReference>
<dbReference type="SUPFAM" id="SSF53448">
    <property type="entry name" value="Nucleotide-diphospho-sugar transferases"/>
    <property type="match status" value="1"/>
</dbReference>
<dbReference type="Pfam" id="PF02995">
    <property type="entry name" value="DUF229"/>
    <property type="match status" value="1"/>
</dbReference>
<dbReference type="Pfam" id="PF04488">
    <property type="entry name" value="Gly_transf_sug"/>
    <property type="match status" value="1"/>
</dbReference>
<evidence type="ECO:0000313" key="3">
    <source>
        <dbReference type="Proteomes" id="UP001152795"/>
    </source>
</evidence>
<dbReference type="CDD" id="cd16021">
    <property type="entry name" value="ALP_like"/>
    <property type="match status" value="1"/>
</dbReference>
<proteinExistence type="predicted"/>
<gene>
    <name evidence="2" type="ORF">PACLA_8A002800</name>
</gene>
<accession>A0A7D9DEK5</accession>
<dbReference type="GO" id="GO:0005615">
    <property type="term" value="C:extracellular space"/>
    <property type="evidence" value="ECO:0007669"/>
    <property type="project" value="TreeGrafter"/>
</dbReference>
<dbReference type="InterPro" id="IPR029044">
    <property type="entry name" value="Nucleotide-diphossugar_trans"/>
</dbReference>
<dbReference type="InterPro" id="IPR004245">
    <property type="entry name" value="DUF229"/>
</dbReference>
<dbReference type="EMBL" id="CACRXK020000524">
    <property type="protein sequence ID" value="CAB3982628.1"/>
    <property type="molecule type" value="Genomic_DNA"/>
</dbReference>
<name>A0A7D9DEK5_PARCT</name>
<feature type="domain" description="Alpha 1,4-glycosyltransferase" evidence="1">
    <location>
        <begin position="648"/>
        <end position="694"/>
    </location>
</feature>
<reference evidence="2" key="1">
    <citation type="submission" date="2020-04" db="EMBL/GenBank/DDBJ databases">
        <authorList>
            <person name="Alioto T."/>
            <person name="Alioto T."/>
            <person name="Gomez Garrido J."/>
        </authorList>
    </citation>
    <scope>NUCLEOTIDE SEQUENCE</scope>
    <source>
        <strain evidence="2">A484AB</strain>
    </source>
</reference>
<dbReference type="Gene3D" id="3.40.720.10">
    <property type="entry name" value="Alkaline Phosphatase, subunit A"/>
    <property type="match status" value="1"/>
</dbReference>
<comment type="caution">
    <text evidence="2">The sequence shown here is derived from an EMBL/GenBank/DDBJ whole genome shotgun (WGS) entry which is preliminary data.</text>
</comment>
<keyword evidence="3" id="KW-1185">Reference proteome</keyword>
<dbReference type="Gene3D" id="3.90.550.20">
    <property type="match status" value="1"/>
</dbReference>
<protein>
    <submittedName>
        <fullName evidence="2">Phosphoenolpyruvate phosphate translocator 1, chloroplastic</fullName>
    </submittedName>
</protein>
<evidence type="ECO:0000313" key="2">
    <source>
        <dbReference type="EMBL" id="CAB3982628.1"/>
    </source>
</evidence>